<dbReference type="Gene3D" id="2.70.50.30">
    <property type="entry name" value="Coagulation Factor XIII, subunit A, domain 1"/>
    <property type="match status" value="1"/>
</dbReference>
<evidence type="ECO:0000256" key="2">
    <source>
        <dbReference type="ARBA" id="ARBA00009758"/>
    </source>
</evidence>
<evidence type="ECO:0000256" key="5">
    <source>
        <dbReference type="ARBA" id="ARBA00071407"/>
    </source>
</evidence>
<evidence type="ECO:0000313" key="6">
    <source>
        <dbReference type="EMBL" id="KAJ2848978.1"/>
    </source>
</evidence>
<keyword evidence="7" id="KW-1185">Reference proteome</keyword>
<evidence type="ECO:0000256" key="3">
    <source>
        <dbReference type="ARBA" id="ARBA00022490"/>
    </source>
</evidence>
<dbReference type="GO" id="GO:0005829">
    <property type="term" value="C:cytosol"/>
    <property type="evidence" value="ECO:0007669"/>
    <property type="project" value="TreeGrafter"/>
</dbReference>
<reference evidence="6" key="1">
    <citation type="submission" date="2022-07" db="EMBL/GenBank/DDBJ databases">
        <title>Phylogenomic reconstructions and comparative analyses of Kickxellomycotina fungi.</title>
        <authorList>
            <person name="Reynolds N.K."/>
            <person name="Stajich J.E."/>
            <person name="Barry K."/>
            <person name="Grigoriev I.V."/>
            <person name="Crous P."/>
            <person name="Smith M.E."/>
        </authorList>
    </citation>
    <scope>NUCLEOTIDE SEQUENCE</scope>
    <source>
        <strain evidence="6">NRRL 1566</strain>
    </source>
</reference>
<dbReference type="PANTHER" id="PTHR10980">
    <property type="entry name" value="RHO GDP-DISSOCIATION INHIBITOR"/>
    <property type="match status" value="1"/>
</dbReference>
<dbReference type="EMBL" id="JANBUW010000115">
    <property type="protein sequence ID" value="KAJ2848978.1"/>
    <property type="molecule type" value="Genomic_DNA"/>
</dbReference>
<protein>
    <recommendedName>
        <fullName evidence="5">Rho GDP-dissociation inhibitor</fullName>
    </recommendedName>
</protein>
<dbReference type="SUPFAM" id="SSF81296">
    <property type="entry name" value="E set domains"/>
    <property type="match status" value="1"/>
</dbReference>
<gene>
    <name evidence="6" type="primary">RDI1</name>
    <name evidence="6" type="ORF">IWW36_002956</name>
</gene>
<evidence type="ECO:0000256" key="1">
    <source>
        <dbReference type="ARBA" id="ARBA00004496"/>
    </source>
</evidence>
<comment type="function">
    <text evidence="4">Regulates the GDP/GTP exchange reaction of the Rho proteins by inhibiting the dissociation of GDP from them, and the subsequent binding of GTP to them.</text>
</comment>
<dbReference type="GO" id="GO:0016020">
    <property type="term" value="C:membrane"/>
    <property type="evidence" value="ECO:0007669"/>
    <property type="project" value="TreeGrafter"/>
</dbReference>
<dbReference type="Proteomes" id="UP001139887">
    <property type="component" value="Unassembled WGS sequence"/>
</dbReference>
<proteinExistence type="inferred from homology"/>
<dbReference type="GO" id="GO:0005094">
    <property type="term" value="F:Rho GDP-dissociation inhibitor activity"/>
    <property type="evidence" value="ECO:0007669"/>
    <property type="project" value="InterPro"/>
</dbReference>
<name>A0A9W8M0I5_9FUNG</name>
<accession>A0A9W8M0I5</accession>
<comment type="subcellular location">
    <subcellularLocation>
        <location evidence="1">Cytoplasm</location>
    </subcellularLocation>
</comment>
<dbReference type="InterPro" id="IPR014756">
    <property type="entry name" value="Ig_E-set"/>
</dbReference>
<evidence type="ECO:0000256" key="4">
    <source>
        <dbReference type="ARBA" id="ARBA00054143"/>
    </source>
</evidence>
<keyword evidence="3" id="KW-0963">Cytoplasm</keyword>
<dbReference type="InterPro" id="IPR000406">
    <property type="entry name" value="Rho_GDI"/>
</dbReference>
<dbReference type="InterPro" id="IPR024792">
    <property type="entry name" value="RhoGDI_dom_sf"/>
</dbReference>
<dbReference type="PRINTS" id="PR00492">
    <property type="entry name" value="RHOGDI"/>
</dbReference>
<organism evidence="6 7">
    <name type="scientific">Coemansia brasiliensis</name>
    <dbReference type="NCBI Taxonomy" id="2650707"/>
    <lineage>
        <taxon>Eukaryota</taxon>
        <taxon>Fungi</taxon>
        <taxon>Fungi incertae sedis</taxon>
        <taxon>Zoopagomycota</taxon>
        <taxon>Kickxellomycotina</taxon>
        <taxon>Kickxellomycetes</taxon>
        <taxon>Kickxellales</taxon>
        <taxon>Kickxellaceae</taxon>
        <taxon>Coemansia</taxon>
    </lineage>
</organism>
<dbReference type="GO" id="GO:0007266">
    <property type="term" value="P:Rho protein signal transduction"/>
    <property type="evidence" value="ECO:0007669"/>
    <property type="project" value="InterPro"/>
</dbReference>
<dbReference type="AlphaFoldDB" id="A0A9W8M0I5"/>
<comment type="similarity">
    <text evidence="2">Belongs to the Rho GDI family.</text>
</comment>
<comment type="caution">
    <text evidence="6">The sequence shown here is derived from an EMBL/GenBank/DDBJ whole genome shotgun (WGS) entry which is preliminary data.</text>
</comment>
<sequence>MSKQDNDDLIPTETEGYKVSEKKDIDELANMDANDDSLNKWKASLGLGHAKERFPDDPRTVVVQALVFESEERNITMDVSTPEAIAKLKKTPIVIKEGCEYKFKIVFVVQRHMVSGLRYLHSVKRKGIPVDKMEGMCGSYGPKYEDQTRTFQQSTAPSGPLARATYNVKSRFIDDDKNIYLEWEWKMEIKKDWE</sequence>
<dbReference type="PANTHER" id="PTHR10980:SF3">
    <property type="entry name" value="LD16419P"/>
    <property type="match status" value="1"/>
</dbReference>
<evidence type="ECO:0000313" key="7">
    <source>
        <dbReference type="Proteomes" id="UP001139887"/>
    </source>
</evidence>
<dbReference type="OrthoDB" id="1683373at2759"/>
<dbReference type="Pfam" id="PF02115">
    <property type="entry name" value="Rho_GDI"/>
    <property type="match status" value="1"/>
</dbReference>
<dbReference type="FunFam" id="2.70.50.30:FF:000001">
    <property type="entry name" value="Rho GDP-dissociation inhibitor 1"/>
    <property type="match status" value="1"/>
</dbReference>